<dbReference type="CDD" id="cd18186">
    <property type="entry name" value="BTB_POZ_ZBTB_KLHL-like"/>
    <property type="match status" value="1"/>
</dbReference>
<organism evidence="1 2">
    <name type="scientific">Septoria linicola</name>
    <dbReference type="NCBI Taxonomy" id="215465"/>
    <lineage>
        <taxon>Eukaryota</taxon>
        <taxon>Fungi</taxon>
        <taxon>Dikarya</taxon>
        <taxon>Ascomycota</taxon>
        <taxon>Pezizomycotina</taxon>
        <taxon>Dothideomycetes</taxon>
        <taxon>Dothideomycetidae</taxon>
        <taxon>Mycosphaerellales</taxon>
        <taxon>Mycosphaerellaceae</taxon>
        <taxon>Septoria</taxon>
    </lineage>
</organism>
<reference evidence="1" key="1">
    <citation type="submission" date="2022-06" db="EMBL/GenBank/DDBJ databases">
        <title>Complete genome sequences of two strains of the flax pathogen Septoria linicola.</title>
        <authorList>
            <person name="Lapalu N."/>
            <person name="Simon A."/>
            <person name="Demenou B."/>
            <person name="Paumier D."/>
            <person name="Guillot M.-P."/>
            <person name="Gout L."/>
            <person name="Valade R."/>
        </authorList>
    </citation>
    <scope>NUCLEOTIDE SEQUENCE</scope>
    <source>
        <strain evidence="1">SE15195</strain>
    </source>
</reference>
<name>A0A9Q9EN05_9PEZI</name>
<dbReference type="EMBL" id="CP099426">
    <property type="protein sequence ID" value="USW57286.1"/>
    <property type="molecule type" value="Genomic_DNA"/>
</dbReference>
<proteinExistence type="predicted"/>
<sequence>MEPTSTVLSKCVPSLQSDRFIRLHIGTGDDAFSVQLPQSLLEATSEYFRKALGGNRFVEGMSGEIHLEEDDVESWKTLLDWLTHRKVPDVVGCTTMEEDFIAMSKCWLLGDKYHLRGFQNDAMIQLITYADHMGCEFGPADYKYLVPLCPPDSVLMMFLAEEAAWRLKELERPLSDYNALAGTIGFWPALFKPVELLKENGEYICGRLKGVEKRTDGTYAHWRKYMVGDLPQIVNVLKDKPRCG</sequence>
<accession>A0A9Q9EN05</accession>
<dbReference type="Gene3D" id="3.30.710.10">
    <property type="entry name" value="Potassium Channel Kv1.1, Chain A"/>
    <property type="match status" value="1"/>
</dbReference>
<protein>
    <submittedName>
        <fullName evidence="1">SKP1/BTB/POZ domain superfamily protein</fullName>
    </submittedName>
</protein>
<evidence type="ECO:0000313" key="1">
    <source>
        <dbReference type="EMBL" id="USW57286.1"/>
    </source>
</evidence>
<dbReference type="Proteomes" id="UP001056384">
    <property type="component" value="Chromosome 9"/>
</dbReference>
<keyword evidence="2" id="KW-1185">Reference proteome</keyword>
<dbReference type="InterPro" id="IPR011333">
    <property type="entry name" value="SKP1/BTB/POZ_sf"/>
</dbReference>
<evidence type="ECO:0000313" key="2">
    <source>
        <dbReference type="Proteomes" id="UP001056384"/>
    </source>
</evidence>
<dbReference type="AlphaFoldDB" id="A0A9Q9EN05"/>
<gene>
    <name evidence="1" type="ORF">Slin15195_G106050</name>
</gene>